<comment type="caution">
    <text evidence="1">The sequence shown here is derived from an EMBL/GenBank/DDBJ whole genome shotgun (WGS) entry which is preliminary data.</text>
</comment>
<dbReference type="RefSeq" id="WP_100358274.1">
    <property type="nucleotide sequence ID" value="NZ_PGOZ01000041.1"/>
</dbReference>
<reference evidence="1 2" key="2">
    <citation type="submission" date="2017-12" db="EMBL/GenBank/DDBJ databases">
        <title>Revising the taxonomy of the Acinetobacter lwoffii group: the description of Acinetobacter pseudolwoffii sp. nov. and emended description of Acinetobacter lwoffii.</title>
        <authorList>
            <person name="Nemec A."/>
        </authorList>
    </citation>
    <scope>NUCLEOTIDE SEQUENCE [LARGE SCALE GENOMIC DNA]</scope>
    <source>
        <strain evidence="1 2">ANC 5347</strain>
    </source>
</reference>
<evidence type="ECO:0000313" key="2">
    <source>
        <dbReference type="Proteomes" id="UP000242351"/>
    </source>
</evidence>
<dbReference type="EMBL" id="PGOZ01000041">
    <property type="protein sequence ID" value="PJI31195.1"/>
    <property type="molecule type" value="Genomic_DNA"/>
</dbReference>
<organism evidence="1 2">
    <name type="scientific">Acinetobacter pseudolwoffii</name>
    <dbReference type="NCBI Taxonomy" id="2053287"/>
    <lineage>
        <taxon>Bacteria</taxon>
        <taxon>Pseudomonadati</taxon>
        <taxon>Pseudomonadota</taxon>
        <taxon>Gammaproteobacteria</taxon>
        <taxon>Moraxellales</taxon>
        <taxon>Moraxellaceae</taxon>
        <taxon>Acinetobacter</taxon>
    </lineage>
</organism>
<dbReference type="Proteomes" id="UP000242351">
    <property type="component" value="Unassembled WGS sequence"/>
</dbReference>
<proteinExistence type="predicted"/>
<sequence length="75" mass="8258">MEAQQDRLNALSAILATTITKPTKTEAVWVTAGNDGFKVAFDSNSGTETAVFSLNREQMKDLVRSALLLDYNLHE</sequence>
<accession>A0A2H9UHL4</accession>
<gene>
    <name evidence="1" type="ORF">CU320_15425</name>
</gene>
<dbReference type="AlphaFoldDB" id="A0A2H9UHL4"/>
<reference evidence="1 2" key="1">
    <citation type="submission" date="2017-11" db="EMBL/GenBank/DDBJ databases">
        <authorList>
            <person name="Han C.G."/>
        </authorList>
    </citation>
    <scope>NUCLEOTIDE SEQUENCE [LARGE SCALE GENOMIC DNA]</scope>
    <source>
        <strain evidence="1 2">ANC 5347</strain>
    </source>
</reference>
<protein>
    <submittedName>
        <fullName evidence="1">Uncharacterized protein</fullName>
    </submittedName>
</protein>
<evidence type="ECO:0000313" key="1">
    <source>
        <dbReference type="EMBL" id="PJI31195.1"/>
    </source>
</evidence>
<name>A0A2H9UHL4_9GAMM</name>